<sequence length="151" mass="17107">MLATSQLFRRIFKGVCIFDISSPHHCLKQHRPRIEINNIQRQLSLSEKDNSTASGSNVSTSVPHYVLRNQGLAFEVYHRRNESKRVTVANLALTSRVKFRENTSFPGEAHKFEFICAEKNTQRAADREAFASSAPPDTLSRSLHNGPRVQT</sequence>
<gene>
    <name evidence="2" type="ORF">WA026_000924</name>
</gene>
<name>A0AAW1V9J1_9CUCU</name>
<protein>
    <submittedName>
        <fullName evidence="2">Uncharacterized protein</fullName>
    </submittedName>
</protein>
<dbReference type="AlphaFoldDB" id="A0AAW1V9J1"/>
<dbReference type="EMBL" id="JARQZJ010000121">
    <property type="protein sequence ID" value="KAK9888695.1"/>
    <property type="molecule type" value="Genomic_DNA"/>
</dbReference>
<feature type="region of interest" description="Disordered" evidence="1">
    <location>
        <begin position="126"/>
        <end position="151"/>
    </location>
</feature>
<reference evidence="2 3" key="1">
    <citation type="submission" date="2023-03" db="EMBL/GenBank/DDBJ databases">
        <title>Genome insight into feeding habits of ladybird beetles.</title>
        <authorList>
            <person name="Li H.-S."/>
            <person name="Huang Y.-H."/>
            <person name="Pang H."/>
        </authorList>
    </citation>
    <scope>NUCLEOTIDE SEQUENCE [LARGE SCALE GENOMIC DNA]</scope>
    <source>
        <strain evidence="2">SYSU_2023b</strain>
        <tissue evidence="2">Whole body</tissue>
    </source>
</reference>
<keyword evidence="3" id="KW-1185">Reference proteome</keyword>
<feature type="compositionally biased region" description="Polar residues" evidence="1">
    <location>
        <begin position="139"/>
        <end position="151"/>
    </location>
</feature>
<evidence type="ECO:0000313" key="2">
    <source>
        <dbReference type="EMBL" id="KAK9888695.1"/>
    </source>
</evidence>
<proteinExistence type="predicted"/>
<dbReference type="Proteomes" id="UP001431783">
    <property type="component" value="Unassembled WGS sequence"/>
</dbReference>
<accession>A0AAW1V9J1</accession>
<organism evidence="2 3">
    <name type="scientific">Henosepilachna vigintioctopunctata</name>
    <dbReference type="NCBI Taxonomy" id="420089"/>
    <lineage>
        <taxon>Eukaryota</taxon>
        <taxon>Metazoa</taxon>
        <taxon>Ecdysozoa</taxon>
        <taxon>Arthropoda</taxon>
        <taxon>Hexapoda</taxon>
        <taxon>Insecta</taxon>
        <taxon>Pterygota</taxon>
        <taxon>Neoptera</taxon>
        <taxon>Endopterygota</taxon>
        <taxon>Coleoptera</taxon>
        <taxon>Polyphaga</taxon>
        <taxon>Cucujiformia</taxon>
        <taxon>Coccinelloidea</taxon>
        <taxon>Coccinellidae</taxon>
        <taxon>Epilachninae</taxon>
        <taxon>Epilachnini</taxon>
        <taxon>Henosepilachna</taxon>
    </lineage>
</organism>
<comment type="caution">
    <text evidence="2">The sequence shown here is derived from an EMBL/GenBank/DDBJ whole genome shotgun (WGS) entry which is preliminary data.</text>
</comment>
<evidence type="ECO:0000313" key="3">
    <source>
        <dbReference type="Proteomes" id="UP001431783"/>
    </source>
</evidence>
<evidence type="ECO:0000256" key="1">
    <source>
        <dbReference type="SAM" id="MobiDB-lite"/>
    </source>
</evidence>